<evidence type="ECO:0000256" key="8">
    <source>
        <dbReference type="PROSITE-ProRule" id="PRU00042"/>
    </source>
</evidence>
<name>A0A507D603_9FUNG</name>
<evidence type="ECO:0000256" key="6">
    <source>
        <dbReference type="ARBA" id="ARBA00023163"/>
    </source>
</evidence>
<comment type="subcellular location">
    <subcellularLocation>
        <location evidence="1">Nucleus</location>
    </subcellularLocation>
</comment>
<evidence type="ECO:0000313" key="12">
    <source>
        <dbReference type="Proteomes" id="UP000320475"/>
    </source>
</evidence>
<evidence type="ECO:0000256" key="1">
    <source>
        <dbReference type="ARBA" id="ARBA00004123"/>
    </source>
</evidence>
<feature type="compositionally biased region" description="Polar residues" evidence="9">
    <location>
        <begin position="43"/>
        <end position="52"/>
    </location>
</feature>
<feature type="region of interest" description="Disordered" evidence="9">
    <location>
        <begin position="37"/>
        <end position="59"/>
    </location>
</feature>
<evidence type="ECO:0000256" key="2">
    <source>
        <dbReference type="ARBA" id="ARBA00022723"/>
    </source>
</evidence>
<feature type="compositionally biased region" description="Polar residues" evidence="9">
    <location>
        <begin position="468"/>
        <end position="477"/>
    </location>
</feature>
<accession>A0A507D603</accession>
<dbReference type="Gene3D" id="3.30.160.60">
    <property type="entry name" value="Classic Zinc Finger"/>
    <property type="match status" value="2"/>
</dbReference>
<keyword evidence="7" id="KW-0539">Nucleus</keyword>
<evidence type="ECO:0000256" key="9">
    <source>
        <dbReference type="SAM" id="MobiDB-lite"/>
    </source>
</evidence>
<keyword evidence="4" id="KW-0862">Zinc</keyword>
<dbReference type="Proteomes" id="UP000320475">
    <property type="component" value="Unassembled WGS sequence"/>
</dbReference>
<dbReference type="PROSITE" id="PS00028">
    <property type="entry name" value="ZINC_FINGER_C2H2_1"/>
    <property type="match status" value="4"/>
</dbReference>
<evidence type="ECO:0000256" key="7">
    <source>
        <dbReference type="ARBA" id="ARBA00023242"/>
    </source>
</evidence>
<gene>
    <name evidence="11" type="ORF">SeLEV6574_g02977</name>
</gene>
<dbReference type="InterPro" id="IPR051061">
    <property type="entry name" value="Zinc_finger_trans_reg"/>
</dbReference>
<dbReference type="GO" id="GO:0005634">
    <property type="term" value="C:nucleus"/>
    <property type="evidence" value="ECO:0007669"/>
    <property type="project" value="UniProtKB-SubCell"/>
</dbReference>
<keyword evidence="6" id="KW-0804">Transcription</keyword>
<dbReference type="SMART" id="SM00355">
    <property type="entry name" value="ZnF_C2H2"/>
    <property type="match status" value="6"/>
</dbReference>
<feature type="domain" description="C2H2-type" evidence="10">
    <location>
        <begin position="358"/>
        <end position="388"/>
    </location>
</feature>
<reference evidence="11 12" key="1">
    <citation type="journal article" date="2019" name="Sci. Rep.">
        <title>Comparative genomics of chytrid fungi reveal insights into the obligate biotrophic and pathogenic lifestyle of Synchytrium endobioticum.</title>
        <authorList>
            <person name="van de Vossenberg B.T.L.H."/>
            <person name="Warris S."/>
            <person name="Nguyen H.D.T."/>
            <person name="van Gent-Pelzer M.P.E."/>
            <person name="Joly D.L."/>
            <person name="van de Geest H.C."/>
            <person name="Bonants P.J.M."/>
            <person name="Smith D.S."/>
            <person name="Levesque C.A."/>
            <person name="van der Lee T.A.J."/>
        </authorList>
    </citation>
    <scope>NUCLEOTIDE SEQUENCE [LARGE SCALE GENOMIC DNA]</scope>
    <source>
        <strain evidence="11 12">LEV6574</strain>
    </source>
</reference>
<evidence type="ECO:0000256" key="4">
    <source>
        <dbReference type="ARBA" id="ARBA00022833"/>
    </source>
</evidence>
<dbReference type="PROSITE" id="PS50157">
    <property type="entry name" value="ZINC_FINGER_C2H2_2"/>
    <property type="match status" value="2"/>
</dbReference>
<dbReference type="VEuPathDB" id="FungiDB:SeMB42_g03952"/>
<feature type="region of interest" description="Disordered" evidence="9">
    <location>
        <begin position="466"/>
        <end position="539"/>
    </location>
</feature>
<evidence type="ECO:0000256" key="3">
    <source>
        <dbReference type="ARBA" id="ARBA00022771"/>
    </source>
</evidence>
<proteinExistence type="predicted"/>
<feature type="compositionally biased region" description="Acidic residues" evidence="9">
    <location>
        <begin position="480"/>
        <end position="496"/>
    </location>
</feature>
<dbReference type="InterPro" id="IPR013087">
    <property type="entry name" value="Znf_C2H2_type"/>
</dbReference>
<dbReference type="EMBL" id="QEAM01000091">
    <property type="protein sequence ID" value="TPX46884.1"/>
    <property type="molecule type" value="Genomic_DNA"/>
</dbReference>
<dbReference type="GO" id="GO:0006357">
    <property type="term" value="P:regulation of transcription by RNA polymerase II"/>
    <property type="evidence" value="ECO:0007669"/>
    <property type="project" value="TreeGrafter"/>
</dbReference>
<dbReference type="OrthoDB" id="3269380at2759"/>
<feature type="domain" description="C2H2-type" evidence="10">
    <location>
        <begin position="77"/>
        <end position="107"/>
    </location>
</feature>
<dbReference type="PANTHER" id="PTHR46179">
    <property type="entry name" value="ZINC FINGER PROTEIN"/>
    <property type="match status" value="1"/>
</dbReference>
<dbReference type="AlphaFoldDB" id="A0A507D603"/>
<sequence length="558" mass="60221">MNALAVLADLAEYAANESTSTDQERANQLEQIYASDVTAGRPSITTESQTHQEPLDANGRDLQHVPIQPLLDPARQYRCKCVGCADAFTTQQELVDHLMSAHVNTIARGGYECPVCPDGAVFARQMGLRNHIFKEHVSLPRRVAGVYGTGGLNFGSSTSGFSPSPVLKPSSSNSLYIPSSNPTMQIPPSMKPLPPSMHGLPVDVRLDSTAVTPMTTYIHDEGGVPKQYLDDYAFDDDNESFVLSSLDSPVAPMRIAHQLLAVAQQRHAAELNNATGLMAEEHEPPEVFHCPKEDCTVTSDEFQALLKHMIYAHAEVDSDRPYVCPYPGCNKSYPGQGGIKYHILHVHADRTGVPVPEIACPRSGCRKVYTTAGGLVYHLEFGHQGPHPGAIVVDGPPFPCPAPGCSFSFLKVQATELHLWQKHNKRQILIATADDTGIEGDEEYDQERGGGELLGDLVKAAAVLASDEPSSVSATYHQTDDDEDGQSMSLDGEEPNTDNSGGTGTANSKRKRGRPSSHLSIDYTNFHALGNSKDPKGAKGHVEELLGAVKEPLAAKEC</sequence>
<dbReference type="PANTHER" id="PTHR46179:SF13">
    <property type="entry name" value="C2H2-TYPE DOMAIN-CONTAINING PROTEIN"/>
    <property type="match status" value="1"/>
</dbReference>
<keyword evidence="5" id="KW-0805">Transcription regulation</keyword>
<organism evidence="11 12">
    <name type="scientific">Synchytrium endobioticum</name>
    <dbReference type="NCBI Taxonomy" id="286115"/>
    <lineage>
        <taxon>Eukaryota</taxon>
        <taxon>Fungi</taxon>
        <taxon>Fungi incertae sedis</taxon>
        <taxon>Chytridiomycota</taxon>
        <taxon>Chytridiomycota incertae sedis</taxon>
        <taxon>Chytridiomycetes</taxon>
        <taxon>Synchytriales</taxon>
        <taxon>Synchytriaceae</taxon>
        <taxon>Synchytrium</taxon>
    </lineage>
</organism>
<keyword evidence="3 8" id="KW-0863">Zinc-finger</keyword>
<dbReference type="GO" id="GO:0008270">
    <property type="term" value="F:zinc ion binding"/>
    <property type="evidence" value="ECO:0007669"/>
    <property type="project" value="UniProtKB-KW"/>
</dbReference>
<protein>
    <recommendedName>
        <fullName evidence="10">C2H2-type domain-containing protein</fullName>
    </recommendedName>
</protein>
<comment type="caution">
    <text evidence="11">The sequence shown here is derived from an EMBL/GenBank/DDBJ whole genome shotgun (WGS) entry which is preliminary data.</text>
</comment>
<keyword evidence="2" id="KW-0479">Metal-binding</keyword>
<evidence type="ECO:0000259" key="10">
    <source>
        <dbReference type="PROSITE" id="PS50157"/>
    </source>
</evidence>
<evidence type="ECO:0000313" key="11">
    <source>
        <dbReference type="EMBL" id="TPX46884.1"/>
    </source>
</evidence>
<evidence type="ECO:0000256" key="5">
    <source>
        <dbReference type="ARBA" id="ARBA00023015"/>
    </source>
</evidence>